<evidence type="ECO:0000313" key="2">
    <source>
        <dbReference type="EMBL" id="UOP05647.1"/>
    </source>
</evidence>
<proteinExistence type="predicted"/>
<evidence type="ECO:0000313" key="3">
    <source>
        <dbReference type="Proteomes" id="UP000831534"/>
    </source>
</evidence>
<sequence>MKVKFVVEASGKVSDVDVIGGSTRDPSLVRECKRAVKSGGYRPNSEGGAPQRTVFNTTCNFTL</sequence>
<dbReference type="SUPFAM" id="SSF74653">
    <property type="entry name" value="TolA/TonB C-terminal domain"/>
    <property type="match status" value="1"/>
</dbReference>
<keyword evidence="3" id="KW-1185">Reference proteome</keyword>
<gene>
    <name evidence="2" type="ORF">LVJ77_04775</name>
</gene>
<dbReference type="Pfam" id="PF03544">
    <property type="entry name" value="TonB_C"/>
    <property type="match status" value="1"/>
</dbReference>
<reference evidence="2" key="1">
    <citation type="submission" date="2021-12" db="EMBL/GenBank/DDBJ databases">
        <authorList>
            <person name="Veyrier F.J."/>
        </authorList>
    </citation>
    <scope>NUCLEOTIDE SEQUENCE</scope>
    <source>
        <strain evidence="2">17694</strain>
    </source>
</reference>
<dbReference type="InterPro" id="IPR037682">
    <property type="entry name" value="TonB_C"/>
</dbReference>
<dbReference type="GO" id="GO:0055085">
    <property type="term" value="P:transmembrane transport"/>
    <property type="evidence" value="ECO:0007669"/>
    <property type="project" value="InterPro"/>
</dbReference>
<feature type="domain" description="TonB C-terminal" evidence="1">
    <location>
        <begin position="2"/>
        <end position="63"/>
    </location>
</feature>
<reference evidence="2" key="2">
    <citation type="journal article" date="2022" name="Res Sq">
        <title>Evolution of multicellular longitudinally dividing oral cavity symbionts (Neisseriaceae).</title>
        <authorList>
            <person name="Nyongesa S."/>
            <person name="Weber P."/>
            <person name="Bernet E."/>
            <person name="Pullido F."/>
            <person name="Nieckarz M."/>
            <person name="Delaby M."/>
            <person name="Nieves C."/>
            <person name="Viehboeck T."/>
            <person name="Krause N."/>
            <person name="Rivera-Millot A."/>
            <person name="Nakamura A."/>
            <person name="Vischer N."/>
            <person name="VanNieuwenhze M."/>
            <person name="Brun Y."/>
            <person name="Cava F."/>
            <person name="Bulgheresi S."/>
            <person name="Veyrier F."/>
        </authorList>
    </citation>
    <scope>NUCLEOTIDE SEQUENCE</scope>
    <source>
        <strain evidence="2">17694</strain>
    </source>
</reference>
<accession>A0A8T9MVD7</accession>
<dbReference type="Gene3D" id="3.30.1150.10">
    <property type="match status" value="1"/>
</dbReference>
<dbReference type="EMBL" id="CP091521">
    <property type="protein sequence ID" value="UOP05647.1"/>
    <property type="molecule type" value="Genomic_DNA"/>
</dbReference>
<organism evidence="2 3">
    <name type="scientific">Conchiformibius kuhniae</name>
    <dbReference type="NCBI Taxonomy" id="211502"/>
    <lineage>
        <taxon>Bacteria</taxon>
        <taxon>Pseudomonadati</taxon>
        <taxon>Pseudomonadota</taxon>
        <taxon>Betaproteobacteria</taxon>
        <taxon>Neisseriales</taxon>
        <taxon>Neisseriaceae</taxon>
        <taxon>Conchiformibius</taxon>
    </lineage>
</organism>
<dbReference type="Proteomes" id="UP000831534">
    <property type="component" value="Chromosome"/>
</dbReference>
<dbReference type="AlphaFoldDB" id="A0A8T9MVD7"/>
<evidence type="ECO:0000259" key="1">
    <source>
        <dbReference type="Pfam" id="PF03544"/>
    </source>
</evidence>
<protein>
    <submittedName>
        <fullName evidence="2">Energy transducer TonB</fullName>
    </submittedName>
</protein>
<name>A0A8T9MVD7_9NEIS</name>